<dbReference type="GO" id="GO:0015979">
    <property type="term" value="P:photosynthesis"/>
    <property type="evidence" value="ECO:0007669"/>
    <property type="project" value="UniProtKB-KW"/>
</dbReference>
<dbReference type="PANTHER" id="PTHR47199:SF2">
    <property type="entry name" value="PHOTOSYSTEM II STABILITY_ASSEMBLY FACTOR HCF136, CHLOROPLASTIC"/>
    <property type="match status" value="1"/>
</dbReference>
<keyword evidence="6" id="KW-1185">Reference proteome</keyword>
<feature type="signal peptide" evidence="3">
    <location>
        <begin position="1"/>
        <end position="20"/>
    </location>
</feature>
<evidence type="ECO:0000256" key="1">
    <source>
        <dbReference type="ARBA" id="ARBA00022531"/>
    </source>
</evidence>
<sequence length="320" mass="34581">MNKAVGFLFTLFVLAMAAIAFSERSDPPMPPTEVRIEHMLMLDAVIVEDRIVTVGERGRIFVSDDGGREWRAARVDGEATLTAVTRVGTDILVAVGHDAVIQRSTDRGATWTRVHEDAEAEEPLLTVHFDADGHGFAAGAYGRFMESGDGGESWIERDLDGLDFHFNAFAEAADLLILAGEAGTLLRSEDRGESWEMLDPPYEGSFFGALALPDNALLIFGMRGHVFRTDDGGDSWHELETGSHSSLFGGRVLADGRVILVGQSGAVVASEDGGRSFRTLAGAERLVRAAVVGVGDDEVLLIGEEGYERVRLSSLREETD</sequence>
<dbReference type="AlphaFoldDB" id="A0A972JCD6"/>
<dbReference type="EMBL" id="WTVM01000116">
    <property type="protein sequence ID" value="NMG04387.1"/>
    <property type="molecule type" value="Genomic_DNA"/>
</dbReference>
<proteinExistence type="predicted"/>
<keyword evidence="3" id="KW-0732">Signal</keyword>
<dbReference type="Pfam" id="PF14870">
    <property type="entry name" value="PSII_BNR"/>
    <property type="match status" value="1"/>
</dbReference>
<evidence type="ECO:0000256" key="3">
    <source>
        <dbReference type="SAM" id="SignalP"/>
    </source>
</evidence>
<keyword evidence="2" id="KW-0604">Photosystem II</keyword>
<organism evidence="5 6">
    <name type="scientific">Azoarcus taiwanensis</name>
    <dbReference type="NCBI Taxonomy" id="666964"/>
    <lineage>
        <taxon>Bacteria</taxon>
        <taxon>Pseudomonadati</taxon>
        <taxon>Pseudomonadota</taxon>
        <taxon>Betaproteobacteria</taxon>
        <taxon>Rhodocyclales</taxon>
        <taxon>Zoogloeaceae</taxon>
        <taxon>Azoarcus</taxon>
    </lineage>
</organism>
<dbReference type="RefSeq" id="WP_168989059.1">
    <property type="nucleotide sequence ID" value="NZ_CAWPHM010000018.1"/>
</dbReference>
<dbReference type="InterPro" id="IPR015943">
    <property type="entry name" value="WD40/YVTN_repeat-like_dom_sf"/>
</dbReference>
<evidence type="ECO:0000313" key="5">
    <source>
        <dbReference type="EMBL" id="NMG04387.1"/>
    </source>
</evidence>
<dbReference type="InterPro" id="IPR028203">
    <property type="entry name" value="PSII_CF48-like_dom"/>
</dbReference>
<dbReference type="GO" id="GO:0009523">
    <property type="term" value="C:photosystem II"/>
    <property type="evidence" value="ECO:0007669"/>
    <property type="project" value="UniProtKB-KW"/>
</dbReference>
<reference evidence="5" key="1">
    <citation type="submission" date="2019-12" db="EMBL/GenBank/DDBJ databases">
        <title>Comparative genomics gives insights into the taxonomy of the Azoarcus-Aromatoleum group and reveals separate origins of nif in the plant-associated Azoarcus and non-plant-associated Aromatoleum sub-groups.</title>
        <authorList>
            <person name="Lafos M."/>
            <person name="Maluk M."/>
            <person name="Batista M."/>
            <person name="Junghare M."/>
            <person name="Carmona M."/>
            <person name="Faoro H."/>
            <person name="Cruz L.M."/>
            <person name="Battistoni F."/>
            <person name="De Souza E."/>
            <person name="Pedrosa F."/>
            <person name="Chen W.-M."/>
            <person name="Poole P.S."/>
            <person name="Dixon R.A."/>
            <person name="James E.K."/>
        </authorList>
    </citation>
    <scope>NUCLEOTIDE SEQUENCE</scope>
    <source>
        <strain evidence="5">NSC3</strain>
    </source>
</reference>
<feature type="domain" description="Photosynthesis system II assembly factor Ycf48/Hcf136-like" evidence="4">
    <location>
        <begin position="119"/>
        <end position="239"/>
    </location>
</feature>
<keyword evidence="1" id="KW-0602">Photosynthesis</keyword>
<feature type="chain" id="PRO_5036779413" evidence="3">
    <location>
        <begin position="21"/>
        <end position="320"/>
    </location>
</feature>
<protein>
    <submittedName>
        <fullName evidence="5">Sialidase</fullName>
    </submittedName>
</protein>
<dbReference type="Proteomes" id="UP000599523">
    <property type="component" value="Unassembled WGS sequence"/>
</dbReference>
<gene>
    <name evidence="5" type="ORF">GPA21_15625</name>
</gene>
<evidence type="ECO:0000313" key="6">
    <source>
        <dbReference type="Proteomes" id="UP000599523"/>
    </source>
</evidence>
<accession>A0A972JCD6</accession>
<comment type="caution">
    <text evidence="5">The sequence shown here is derived from an EMBL/GenBank/DDBJ whole genome shotgun (WGS) entry which is preliminary data.</text>
</comment>
<evidence type="ECO:0000256" key="2">
    <source>
        <dbReference type="ARBA" id="ARBA00023276"/>
    </source>
</evidence>
<dbReference type="Gene3D" id="2.130.10.10">
    <property type="entry name" value="YVTN repeat-like/Quinoprotein amine dehydrogenase"/>
    <property type="match status" value="1"/>
</dbReference>
<dbReference type="CDD" id="cd15482">
    <property type="entry name" value="Sialidase_non-viral"/>
    <property type="match status" value="1"/>
</dbReference>
<name>A0A972JCD6_9RHOO</name>
<evidence type="ECO:0000259" key="4">
    <source>
        <dbReference type="Pfam" id="PF14870"/>
    </source>
</evidence>
<dbReference type="SUPFAM" id="SSF110296">
    <property type="entry name" value="Oligoxyloglucan reducing end-specific cellobiohydrolase"/>
    <property type="match status" value="1"/>
</dbReference>
<dbReference type="PANTHER" id="PTHR47199">
    <property type="entry name" value="PHOTOSYSTEM II STABILITY/ASSEMBLY FACTOR HCF136, CHLOROPLASTIC"/>
    <property type="match status" value="1"/>
</dbReference>